<dbReference type="EMBL" id="KE546988">
    <property type="protein sequence ID" value="EPY54113.1"/>
    <property type="molecule type" value="Genomic_DNA"/>
</dbReference>
<accession>S9W241</accession>
<proteinExistence type="predicted"/>
<dbReference type="RefSeq" id="XP_013021723.1">
    <property type="nucleotide sequence ID" value="XM_013166269.1"/>
</dbReference>
<sequence>MFRKRIVKRYLIIVALFIAGTLFLQNTPAFNPKIHSLDLRTKSTLSTKFQEYKDQFISSLRTAKPPSDAIMFTAYGLESPTHSLFMLACDMASNSKSPVSFLLLEDGSEHSDLFILNRETEFSCPLNFFFMNGISKLADELPLEDLVSLQFQRALQNISPSVVISSKHSSQIMKDAINPYLENNYYNHNVIDTDALEENAWVATLDTESLKHFRTPRINIVLIAEEGSFKEIPNMLSDLKKDYQSPEEYPAIRNRWPQDRLFMQFHEGKKSHEFTELWVPPNDYTYALIVDLTKDFSAELSSKLLTWYKYLILATFYKEDSSVIRNNVMAIISSTETGSDKPIAFVQRKLSNVSLFSPIAFQKFQEYVFTRKFVPEFSIPNLIRDENEDNPSVLKQIGNLLTEFQALLGLYSLVVSPVIDGPLDSIKVDSIMSDFLKYPPNISFHELSLDPLFHTFDDQTINLPNAKNISMELYQSVSGCAQPHVLSTFPVQSIFCPKSS</sequence>
<dbReference type="OMA" id="PPNDYTY"/>
<dbReference type="HOGENOM" id="CLU_545319_0_0_1"/>
<gene>
    <name evidence="1" type="ORF">SPOG_04006</name>
</gene>
<name>S9W241_SCHCR</name>
<organism evidence="1 2">
    <name type="scientific">Schizosaccharomyces cryophilus (strain OY26 / ATCC MYA-4695 / CBS 11777 / NBRC 106824 / NRRL Y48691)</name>
    <name type="common">Fission yeast</name>
    <dbReference type="NCBI Taxonomy" id="653667"/>
    <lineage>
        <taxon>Eukaryota</taxon>
        <taxon>Fungi</taxon>
        <taxon>Dikarya</taxon>
        <taxon>Ascomycota</taxon>
        <taxon>Taphrinomycotina</taxon>
        <taxon>Schizosaccharomycetes</taxon>
        <taxon>Schizosaccharomycetales</taxon>
        <taxon>Schizosaccharomycetaceae</taxon>
        <taxon>Schizosaccharomyces</taxon>
    </lineage>
</organism>
<keyword evidence="2" id="KW-1185">Reference proteome</keyword>
<dbReference type="OrthoDB" id="5347691at2759"/>
<dbReference type="STRING" id="653667.S9W241"/>
<protein>
    <submittedName>
        <fullName evidence="1">Fungal protein</fullName>
    </submittedName>
</protein>
<evidence type="ECO:0000313" key="1">
    <source>
        <dbReference type="EMBL" id="EPY54113.1"/>
    </source>
</evidence>
<dbReference type="Proteomes" id="UP000015464">
    <property type="component" value="Unassembled WGS sequence"/>
</dbReference>
<evidence type="ECO:0000313" key="2">
    <source>
        <dbReference type="Proteomes" id="UP000015464"/>
    </source>
</evidence>
<reference evidence="1 2" key="1">
    <citation type="journal article" date="2011" name="Science">
        <title>Comparative functional genomics of the fission yeasts.</title>
        <authorList>
            <person name="Rhind N."/>
            <person name="Chen Z."/>
            <person name="Yassour M."/>
            <person name="Thompson D.A."/>
            <person name="Haas B.J."/>
            <person name="Habib N."/>
            <person name="Wapinski I."/>
            <person name="Roy S."/>
            <person name="Lin M.F."/>
            <person name="Heiman D.I."/>
            <person name="Young S.K."/>
            <person name="Furuya K."/>
            <person name="Guo Y."/>
            <person name="Pidoux A."/>
            <person name="Chen H.M."/>
            <person name="Robbertse B."/>
            <person name="Goldberg J.M."/>
            <person name="Aoki K."/>
            <person name="Bayne E.H."/>
            <person name="Berlin A.M."/>
            <person name="Desjardins C.A."/>
            <person name="Dobbs E."/>
            <person name="Dukaj L."/>
            <person name="Fan L."/>
            <person name="FitzGerald M.G."/>
            <person name="French C."/>
            <person name="Gujja S."/>
            <person name="Hansen K."/>
            <person name="Keifenheim D."/>
            <person name="Levin J.Z."/>
            <person name="Mosher R.A."/>
            <person name="Mueller C.A."/>
            <person name="Pfiffner J."/>
            <person name="Priest M."/>
            <person name="Russ C."/>
            <person name="Smialowska A."/>
            <person name="Swoboda P."/>
            <person name="Sykes S.M."/>
            <person name="Vaughn M."/>
            <person name="Vengrova S."/>
            <person name="Yoder R."/>
            <person name="Zeng Q."/>
            <person name="Allshire R."/>
            <person name="Baulcombe D."/>
            <person name="Birren B.W."/>
            <person name="Brown W."/>
            <person name="Ekwall K."/>
            <person name="Kellis M."/>
            <person name="Leatherwood J."/>
            <person name="Levin H."/>
            <person name="Margalit H."/>
            <person name="Martienssen R."/>
            <person name="Nieduszynski C.A."/>
            <person name="Spatafora J.W."/>
            <person name="Friedman N."/>
            <person name="Dalgaard J.Z."/>
            <person name="Baumann P."/>
            <person name="Niki H."/>
            <person name="Regev A."/>
            <person name="Nusbaum C."/>
        </authorList>
    </citation>
    <scope>NUCLEOTIDE SEQUENCE [LARGE SCALE GENOMIC DNA]</scope>
    <source>
        <strain evidence="2">OY26 / ATCC MYA-4695 / CBS 11777 / NBRC 106824 / NRRL Y48691</strain>
    </source>
</reference>
<dbReference type="GeneID" id="25038321"/>
<dbReference type="AlphaFoldDB" id="S9W241"/>